<evidence type="ECO:0008006" key="3">
    <source>
        <dbReference type="Google" id="ProtNLM"/>
    </source>
</evidence>
<dbReference type="InterPro" id="IPR021879">
    <property type="entry name" value="VC2046_fam"/>
</dbReference>
<proteinExistence type="predicted"/>
<gene>
    <name evidence="1" type="ordered locus">Spea_2346</name>
</gene>
<evidence type="ECO:0000313" key="1">
    <source>
        <dbReference type="EMBL" id="ABV87666.1"/>
    </source>
</evidence>
<protein>
    <recommendedName>
        <fullName evidence="3">QueD-like protein</fullName>
    </recommendedName>
</protein>
<dbReference type="HOGENOM" id="CLU_126580_0_0_6"/>
<dbReference type="EMBL" id="CP000851">
    <property type="protein sequence ID" value="ABV87666.1"/>
    <property type="molecule type" value="Genomic_DNA"/>
</dbReference>
<dbReference type="Pfam" id="PF11993">
    <property type="entry name" value="VC2046"/>
    <property type="match status" value="1"/>
</dbReference>
<keyword evidence="2" id="KW-1185">Reference proteome</keyword>
<dbReference type="eggNOG" id="ENOG5033CMH">
    <property type="taxonomic scope" value="Bacteria"/>
</dbReference>
<accession>A8H529</accession>
<name>A8H529_SHEPA</name>
<dbReference type="KEGG" id="spl:Spea_2346"/>
<evidence type="ECO:0000313" key="2">
    <source>
        <dbReference type="Proteomes" id="UP000002608"/>
    </source>
</evidence>
<dbReference type="Proteomes" id="UP000002608">
    <property type="component" value="Chromosome"/>
</dbReference>
<sequence>MTHRVDKVLTVCFIGLFLFTMSVIQLESTLVNESQLGSRLNHAVGSNRRGEFGLLLSMLSEDARDMAQFQTPGHLCDDLRTKFELPAPQKLLGLLDSDHSVTDNSKTYQLNGPTAFRLANALNEEAIVIRHNEPLGMQEVLANCALSTRQRYRQVSTKAKVELMHFGDQLLMQRKMSELIAQA</sequence>
<organism evidence="1 2">
    <name type="scientific">Shewanella pealeana (strain ATCC 700345 / ANG-SQ1)</name>
    <dbReference type="NCBI Taxonomy" id="398579"/>
    <lineage>
        <taxon>Bacteria</taxon>
        <taxon>Pseudomonadati</taxon>
        <taxon>Pseudomonadota</taxon>
        <taxon>Gammaproteobacteria</taxon>
        <taxon>Alteromonadales</taxon>
        <taxon>Shewanellaceae</taxon>
        <taxon>Shewanella</taxon>
    </lineage>
</organism>
<dbReference type="AlphaFoldDB" id="A8H529"/>
<reference evidence="1 2" key="1">
    <citation type="submission" date="2007-10" db="EMBL/GenBank/DDBJ databases">
        <title>Complete sequence of Shewanella pealeana ATCC 700345.</title>
        <authorList>
            <consortium name="US DOE Joint Genome Institute"/>
            <person name="Copeland A."/>
            <person name="Lucas S."/>
            <person name="Lapidus A."/>
            <person name="Barry K."/>
            <person name="Glavina del Rio T."/>
            <person name="Dalin E."/>
            <person name="Tice H."/>
            <person name="Pitluck S."/>
            <person name="Chertkov O."/>
            <person name="Brettin T."/>
            <person name="Bruce D."/>
            <person name="Detter J.C."/>
            <person name="Han C."/>
            <person name="Schmutz J."/>
            <person name="Larimer F."/>
            <person name="Land M."/>
            <person name="Hauser L."/>
            <person name="Kyrpides N."/>
            <person name="Kim E."/>
            <person name="Zhao J.-S.Z."/>
            <person name="Manno D."/>
            <person name="Hawari J."/>
            <person name="Richardson P."/>
        </authorList>
    </citation>
    <scope>NUCLEOTIDE SEQUENCE [LARGE SCALE GENOMIC DNA]</scope>
    <source>
        <strain evidence="2">ATCC 700345 / ANG-SQ1</strain>
    </source>
</reference>